<dbReference type="RefSeq" id="WP_049609069.1">
    <property type="nucleotide sequence ID" value="NZ_CAWMMU010000005.1"/>
</dbReference>
<dbReference type="Proteomes" id="UP000044625">
    <property type="component" value="Unassembled WGS sequence"/>
</dbReference>
<reference evidence="2" key="3">
    <citation type="submission" date="2015-03" db="EMBL/GenBank/DDBJ databases">
        <authorList>
            <person name="Murphy D."/>
        </authorList>
    </citation>
    <scope>NUCLEOTIDE SEQUENCE [LARGE SCALE GENOMIC DNA]</scope>
    <source>
        <strain evidence="2">A125KOH2</strain>
    </source>
</reference>
<sequence length="383" mass="45002">MLIYSLFAVLSLFIANIDVVFAKNKLIVKYILFFLIISVIGLRYETGIDWLFYKDFFNGENITLTIEPGYQLLSLFISYFGFSFWFFVSLIAIFILLILSVFFERYSPYPIFCLSIYFISSFGFNVEALRQVIAVAIYYIALGYYLNGNKYSYLGLCLLASFFHVSAAILVIVPFLDNEIVKRIMKLCVLAGLIMAAIGLYPIELFLNILTLFSHNPYLDKILWYSLPNNVNNAFSFNLLFKIFIISCYFYKRKYIYQEIIDRKLSIHIVSSFETLVLIMLIVDIYLGRYGTITSRMDEYFSPILIILFSYLLMTNKKIFNRLVVSILFSSYILISFFRFTSNDYFQNQYVPYRNYLYSQIISEAPSLIREQSVQSHWINRNK</sequence>
<keyword evidence="4" id="KW-1185">Reference proteome</keyword>
<evidence type="ECO:0000313" key="5">
    <source>
        <dbReference type="Proteomes" id="UP000045840"/>
    </source>
</evidence>
<feature type="transmembrane region" description="Helical" evidence="1">
    <location>
        <begin position="265"/>
        <end position="288"/>
    </location>
</feature>
<dbReference type="Proteomes" id="UP000045840">
    <property type="component" value="Unassembled WGS sequence"/>
</dbReference>
<dbReference type="Pfam" id="PF14897">
    <property type="entry name" value="EpsG"/>
    <property type="match status" value="1"/>
</dbReference>
<feature type="transmembrane region" description="Helical" evidence="1">
    <location>
        <begin position="300"/>
        <end position="316"/>
    </location>
</feature>
<dbReference type="STRING" id="1288385.ERS137968_01321"/>
<accession>A0A0T9NJ32</accession>
<feature type="transmembrane region" description="Helical" evidence="1">
    <location>
        <begin position="153"/>
        <end position="176"/>
    </location>
</feature>
<protein>
    <recommendedName>
        <fullName evidence="6">EpsG family protein</fullName>
    </recommendedName>
</protein>
<evidence type="ECO:0000313" key="3">
    <source>
        <dbReference type="EMBL" id="CRY65434.1"/>
    </source>
</evidence>
<organism evidence="2 5">
    <name type="scientific">Yersinia pekkanenii</name>
    <dbReference type="NCBI Taxonomy" id="1288385"/>
    <lineage>
        <taxon>Bacteria</taxon>
        <taxon>Pseudomonadati</taxon>
        <taxon>Pseudomonadota</taxon>
        <taxon>Gammaproteobacteria</taxon>
        <taxon>Enterobacterales</taxon>
        <taxon>Yersiniaceae</taxon>
        <taxon>Yersinia</taxon>
    </lineage>
</organism>
<keyword evidence="1" id="KW-1133">Transmembrane helix</keyword>
<keyword evidence="1" id="KW-0812">Transmembrane</keyword>
<dbReference type="EMBL" id="CQAZ01000003">
    <property type="protein sequence ID" value="CNH13097.1"/>
    <property type="molecule type" value="Genomic_DNA"/>
</dbReference>
<dbReference type="AlphaFoldDB" id="A0A0T9NJ32"/>
<dbReference type="OrthoDB" id="5373240at2"/>
<reference evidence="3 4" key="2">
    <citation type="submission" date="2015-03" db="EMBL/GenBank/DDBJ databases">
        <authorList>
            <consortium name="Pathogen Informatics"/>
            <person name="Murphy D."/>
        </authorList>
    </citation>
    <scope>NUCLEOTIDE SEQUENCE [LARGE SCALE GENOMIC DNA]</scope>
    <source>
        <strain evidence="3">Type strain: CIP110230</strain>
        <strain evidence="4">type strain: CIP110230</strain>
    </source>
</reference>
<name>A0A0T9NJ32_9GAMM</name>
<dbReference type="InterPro" id="IPR049458">
    <property type="entry name" value="EpsG-like"/>
</dbReference>
<evidence type="ECO:0008006" key="6">
    <source>
        <dbReference type="Google" id="ProtNLM"/>
    </source>
</evidence>
<feature type="transmembrane region" description="Helical" evidence="1">
    <location>
        <begin position="188"/>
        <end position="214"/>
    </location>
</feature>
<reference evidence="5" key="1">
    <citation type="submission" date="2015-03" db="EMBL/GenBank/DDBJ databases">
        <authorList>
            <consortium name="Pathogen Informatics"/>
        </authorList>
    </citation>
    <scope>NUCLEOTIDE SEQUENCE [LARGE SCALE GENOMIC DNA]</scope>
    <source>
        <strain evidence="5">A125KOH2</strain>
    </source>
</reference>
<evidence type="ECO:0000313" key="4">
    <source>
        <dbReference type="Proteomes" id="UP000044625"/>
    </source>
</evidence>
<dbReference type="EMBL" id="CWJL01000005">
    <property type="protein sequence ID" value="CRY65434.1"/>
    <property type="molecule type" value="Genomic_DNA"/>
</dbReference>
<evidence type="ECO:0000256" key="1">
    <source>
        <dbReference type="SAM" id="Phobius"/>
    </source>
</evidence>
<keyword evidence="1" id="KW-0472">Membrane</keyword>
<gene>
    <name evidence="2" type="ORF">ERS008529_00413</name>
    <name evidence="3" type="ORF">ERS137968_01321</name>
</gene>
<evidence type="ECO:0000313" key="2">
    <source>
        <dbReference type="EMBL" id="CNH13097.1"/>
    </source>
</evidence>
<feature type="transmembrane region" description="Helical" evidence="1">
    <location>
        <begin position="234"/>
        <end position="253"/>
    </location>
</feature>
<feature type="transmembrane region" description="Helical" evidence="1">
    <location>
        <begin position="27"/>
        <end position="44"/>
    </location>
</feature>
<feature type="transmembrane region" description="Helical" evidence="1">
    <location>
        <begin position="79"/>
        <end position="103"/>
    </location>
</feature>
<feature type="transmembrane region" description="Helical" evidence="1">
    <location>
        <begin position="323"/>
        <end position="340"/>
    </location>
</feature>
<proteinExistence type="predicted"/>